<dbReference type="Pfam" id="PF00072">
    <property type="entry name" value="Response_reg"/>
    <property type="match status" value="1"/>
</dbReference>
<keyword evidence="5" id="KW-0804">Transcription</keyword>
<protein>
    <submittedName>
        <fullName evidence="10">DNA-binding response regulator</fullName>
    </submittedName>
</protein>
<dbReference type="PROSITE" id="PS51755">
    <property type="entry name" value="OMPR_PHOB"/>
    <property type="match status" value="1"/>
</dbReference>
<organism evidence="10 11">
    <name type="scientific">Flexistipes sinusarabici</name>
    <dbReference type="NCBI Taxonomy" id="2352"/>
    <lineage>
        <taxon>Bacteria</taxon>
        <taxon>Pseudomonadati</taxon>
        <taxon>Deferribacterota</taxon>
        <taxon>Deferribacteres</taxon>
        <taxon>Deferribacterales</taxon>
        <taxon>Flexistipitaceae</taxon>
        <taxon>Flexistipes</taxon>
    </lineage>
</organism>
<dbReference type="Proteomes" id="UP000262325">
    <property type="component" value="Unassembled WGS sequence"/>
</dbReference>
<name>A0A3D5QEB0_FLESI</name>
<dbReference type="SMART" id="SM00862">
    <property type="entry name" value="Trans_reg_C"/>
    <property type="match status" value="1"/>
</dbReference>
<gene>
    <name evidence="10" type="ORF">DHM44_07450</name>
</gene>
<dbReference type="InterPro" id="IPR001867">
    <property type="entry name" value="OmpR/PhoB-type_DNA-bd"/>
</dbReference>
<dbReference type="Gene3D" id="1.10.10.10">
    <property type="entry name" value="Winged helix-like DNA-binding domain superfamily/Winged helix DNA-binding domain"/>
    <property type="match status" value="1"/>
</dbReference>
<evidence type="ECO:0000256" key="6">
    <source>
        <dbReference type="PROSITE-ProRule" id="PRU00169"/>
    </source>
</evidence>
<dbReference type="SUPFAM" id="SSF52172">
    <property type="entry name" value="CheY-like"/>
    <property type="match status" value="1"/>
</dbReference>
<dbReference type="PANTHER" id="PTHR48111">
    <property type="entry name" value="REGULATOR OF RPOS"/>
    <property type="match status" value="1"/>
</dbReference>
<dbReference type="PROSITE" id="PS50110">
    <property type="entry name" value="RESPONSE_REGULATORY"/>
    <property type="match status" value="1"/>
</dbReference>
<reference evidence="10 11" key="1">
    <citation type="journal article" date="2018" name="Nat. Biotechnol.">
        <title>A standardized bacterial taxonomy based on genome phylogeny substantially revises the tree of life.</title>
        <authorList>
            <person name="Parks D.H."/>
            <person name="Chuvochina M."/>
            <person name="Waite D.W."/>
            <person name="Rinke C."/>
            <person name="Skarshewski A."/>
            <person name="Chaumeil P.A."/>
            <person name="Hugenholtz P."/>
        </authorList>
    </citation>
    <scope>NUCLEOTIDE SEQUENCE [LARGE SCALE GENOMIC DNA]</scope>
    <source>
        <strain evidence="10">UBA8672</strain>
    </source>
</reference>
<dbReference type="PANTHER" id="PTHR48111:SF22">
    <property type="entry name" value="REGULATOR OF RPOS"/>
    <property type="match status" value="1"/>
</dbReference>
<evidence type="ECO:0000256" key="7">
    <source>
        <dbReference type="PROSITE-ProRule" id="PRU01091"/>
    </source>
</evidence>
<sequence>MRILIIEDDLVLGSSVRDYLKSEGENVSLITDDRKIDRFFNFGHYDIVLLDLMLKMKKGESILSQLKKNNPEIPVMIITAKEGIESKEECFKKGADDYIVKPFDPRELLLRVRSVSKRYGCPADRMEIGDLCIDVSGETIFKNGYELKLTKREWDILYILLINRGNVVSFDKIINYVWGDKPVGTESVRTYIRHLRQYLPEDAIRTYKGRGYMLVGE</sequence>
<dbReference type="InterPro" id="IPR039420">
    <property type="entry name" value="WalR-like"/>
</dbReference>
<dbReference type="GO" id="GO:0005829">
    <property type="term" value="C:cytosol"/>
    <property type="evidence" value="ECO:0007669"/>
    <property type="project" value="TreeGrafter"/>
</dbReference>
<keyword evidence="4 7" id="KW-0238">DNA-binding</keyword>
<accession>A0A3D5QEB0</accession>
<dbReference type="GO" id="GO:0006355">
    <property type="term" value="P:regulation of DNA-templated transcription"/>
    <property type="evidence" value="ECO:0007669"/>
    <property type="project" value="InterPro"/>
</dbReference>
<dbReference type="SUPFAM" id="SSF46894">
    <property type="entry name" value="C-terminal effector domain of the bipartite response regulators"/>
    <property type="match status" value="1"/>
</dbReference>
<evidence type="ECO:0000259" key="9">
    <source>
        <dbReference type="PROSITE" id="PS51755"/>
    </source>
</evidence>
<dbReference type="Gene3D" id="3.40.50.2300">
    <property type="match status" value="1"/>
</dbReference>
<feature type="modified residue" description="4-aspartylphosphate" evidence="6">
    <location>
        <position position="51"/>
    </location>
</feature>
<feature type="domain" description="OmpR/PhoB-type" evidence="9">
    <location>
        <begin position="123"/>
        <end position="216"/>
    </location>
</feature>
<feature type="DNA-binding region" description="OmpR/PhoB-type" evidence="7">
    <location>
        <begin position="123"/>
        <end position="216"/>
    </location>
</feature>
<evidence type="ECO:0000313" key="10">
    <source>
        <dbReference type="EMBL" id="HCW93502.1"/>
    </source>
</evidence>
<evidence type="ECO:0000313" key="11">
    <source>
        <dbReference type="Proteomes" id="UP000262325"/>
    </source>
</evidence>
<comment type="caution">
    <text evidence="10">The sequence shown here is derived from an EMBL/GenBank/DDBJ whole genome shotgun (WGS) entry which is preliminary data.</text>
</comment>
<evidence type="ECO:0000256" key="5">
    <source>
        <dbReference type="ARBA" id="ARBA00023163"/>
    </source>
</evidence>
<dbReference type="GO" id="GO:0000976">
    <property type="term" value="F:transcription cis-regulatory region binding"/>
    <property type="evidence" value="ECO:0007669"/>
    <property type="project" value="TreeGrafter"/>
</dbReference>
<evidence type="ECO:0000259" key="8">
    <source>
        <dbReference type="PROSITE" id="PS50110"/>
    </source>
</evidence>
<evidence type="ECO:0000256" key="2">
    <source>
        <dbReference type="ARBA" id="ARBA00023012"/>
    </source>
</evidence>
<dbReference type="GO" id="GO:0000156">
    <property type="term" value="F:phosphorelay response regulator activity"/>
    <property type="evidence" value="ECO:0007669"/>
    <property type="project" value="TreeGrafter"/>
</dbReference>
<proteinExistence type="predicted"/>
<evidence type="ECO:0000256" key="3">
    <source>
        <dbReference type="ARBA" id="ARBA00023015"/>
    </source>
</evidence>
<keyword evidence="2" id="KW-0902">Two-component regulatory system</keyword>
<dbReference type="AlphaFoldDB" id="A0A3D5QEB0"/>
<dbReference type="InterPro" id="IPR011006">
    <property type="entry name" value="CheY-like_superfamily"/>
</dbReference>
<keyword evidence="3" id="KW-0805">Transcription regulation</keyword>
<keyword evidence="1 6" id="KW-0597">Phosphoprotein</keyword>
<dbReference type="CDD" id="cd00383">
    <property type="entry name" value="trans_reg_C"/>
    <property type="match status" value="1"/>
</dbReference>
<dbReference type="SMART" id="SM00448">
    <property type="entry name" value="REC"/>
    <property type="match status" value="1"/>
</dbReference>
<dbReference type="EMBL" id="DPPF01000154">
    <property type="protein sequence ID" value="HCW93502.1"/>
    <property type="molecule type" value="Genomic_DNA"/>
</dbReference>
<evidence type="ECO:0000256" key="4">
    <source>
        <dbReference type="ARBA" id="ARBA00023125"/>
    </source>
</evidence>
<evidence type="ECO:0000256" key="1">
    <source>
        <dbReference type="ARBA" id="ARBA00022553"/>
    </source>
</evidence>
<dbReference type="InterPro" id="IPR036388">
    <property type="entry name" value="WH-like_DNA-bd_sf"/>
</dbReference>
<dbReference type="InterPro" id="IPR016032">
    <property type="entry name" value="Sig_transdc_resp-reg_C-effctor"/>
</dbReference>
<dbReference type="GO" id="GO:0032993">
    <property type="term" value="C:protein-DNA complex"/>
    <property type="evidence" value="ECO:0007669"/>
    <property type="project" value="TreeGrafter"/>
</dbReference>
<dbReference type="InterPro" id="IPR001789">
    <property type="entry name" value="Sig_transdc_resp-reg_receiver"/>
</dbReference>
<dbReference type="Pfam" id="PF00486">
    <property type="entry name" value="Trans_reg_C"/>
    <property type="match status" value="1"/>
</dbReference>
<feature type="domain" description="Response regulatory" evidence="8">
    <location>
        <begin position="2"/>
        <end position="116"/>
    </location>
</feature>